<evidence type="ECO:0000313" key="3">
    <source>
        <dbReference type="EMBL" id="TBH73013.1"/>
    </source>
</evidence>
<dbReference type="InterPro" id="IPR054168">
    <property type="entry name" value="PG_1098_Fer"/>
</dbReference>
<feature type="domain" description="PG-1098 ferredoxin-like" evidence="2">
    <location>
        <begin position="273"/>
        <end position="313"/>
    </location>
</feature>
<evidence type="ECO:0000259" key="2">
    <source>
        <dbReference type="Pfam" id="PF22013"/>
    </source>
</evidence>
<protein>
    <submittedName>
        <fullName evidence="3">Uncharacterized protein</fullName>
    </submittedName>
</protein>
<dbReference type="Gene3D" id="1.10.10.1110">
    <property type="entry name" value="Methyltransferase PG1098, N-terminal domain"/>
    <property type="match status" value="1"/>
</dbReference>
<dbReference type="InterPro" id="IPR041497">
    <property type="entry name" value="Thump-like"/>
</dbReference>
<dbReference type="Proteomes" id="UP000293583">
    <property type="component" value="Unassembled WGS sequence"/>
</dbReference>
<accession>A0A4Q9BC98</accession>
<dbReference type="AlphaFoldDB" id="A0A4Q9BC98"/>
<reference evidence="3 4" key="1">
    <citation type="submission" date="2019-02" db="EMBL/GenBank/DDBJ databases">
        <title>Genome of a new Bacteroidetes strain.</title>
        <authorList>
            <person name="Pitt A."/>
        </authorList>
    </citation>
    <scope>NUCLEOTIDE SEQUENCE [LARGE SCALE GENOMIC DNA]</scope>
    <source>
        <strain evidence="3 4">103A-SOEBACH</strain>
    </source>
</reference>
<dbReference type="InterPro" id="IPR029063">
    <property type="entry name" value="SAM-dependent_MTases_sf"/>
</dbReference>
<dbReference type="OrthoDB" id="1000417at2"/>
<dbReference type="SUPFAM" id="SSF53335">
    <property type="entry name" value="S-adenosyl-L-methionine-dependent methyltransferases"/>
    <property type="match status" value="1"/>
</dbReference>
<dbReference type="Gene3D" id="3.40.50.150">
    <property type="entry name" value="Vaccinia Virus protein VP39"/>
    <property type="match status" value="1"/>
</dbReference>
<evidence type="ECO:0000259" key="1">
    <source>
        <dbReference type="Pfam" id="PF18096"/>
    </source>
</evidence>
<dbReference type="CDD" id="cd02440">
    <property type="entry name" value="AdoMet_MTases"/>
    <property type="match status" value="1"/>
</dbReference>
<proteinExistence type="predicted"/>
<dbReference type="Pfam" id="PF22013">
    <property type="entry name" value="PG_1098_Fer"/>
    <property type="match status" value="1"/>
</dbReference>
<keyword evidence="4" id="KW-1185">Reference proteome</keyword>
<gene>
    <name evidence="3" type="ORF">EWU20_06460</name>
</gene>
<name>A0A4Q9BC98_9BACT</name>
<dbReference type="EMBL" id="SEWY01000003">
    <property type="protein sequence ID" value="TBH73013.1"/>
    <property type="molecule type" value="Genomic_DNA"/>
</dbReference>
<dbReference type="RefSeq" id="WP_130923173.1">
    <property type="nucleotide sequence ID" value="NZ_CP049835.1"/>
</dbReference>
<organism evidence="3 4">
    <name type="scientific">Aquirufa antheringensis</name>
    <dbReference type="NCBI Taxonomy" id="2516559"/>
    <lineage>
        <taxon>Bacteria</taxon>
        <taxon>Pseudomonadati</taxon>
        <taxon>Bacteroidota</taxon>
        <taxon>Cytophagia</taxon>
        <taxon>Cytophagales</taxon>
        <taxon>Flectobacillaceae</taxon>
        <taxon>Aquirufa</taxon>
    </lineage>
</organism>
<feature type="domain" description="THUMP-like" evidence="1">
    <location>
        <begin position="315"/>
        <end position="384"/>
    </location>
</feature>
<sequence length="387" mass="43304">MLRENEIQFIQENLHRDPVAIALEAAKYPDLDVPRLVGQIKARQKLKDKMPQWVANERVFFPPALALEQSSSEDTAHFKASLLHGKVVDLTGGMGLDSYAFAQTGCDVEYIERQEELAKITAYNHSVLKAGKIQHHTGDSLNWLSESAELFDFLYVDPARRDGAGNKVVLLQDCEPNALELIPYINNKTSLLIKTSPLLDLDRAIKELQGVKKIYIVCVKNEVKELLFLKTSQSSEDPTIEVIELSQADSLLFKGKKSIESASICDFCPVSNYLYEPHAGVLKAGFFKSVGKGLQKIAPNTHLYTSMELHTNFAGRTFEVLAEGPLEKKWIKMVLPAGKANISTRNFPIKADEIRKKFQLKDGGELTLFAFRDQANKNKVVLAKKIS</sequence>
<evidence type="ECO:0000313" key="4">
    <source>
        <dbReference type="Proteomes" id="UP000293583"/>
    </source>
</evidence>
<dbReference type="Pfam" id="PF18096">
    <property type="entry name" value="Thump_like"/>
    <property type="match status" value="1"/>
</dbReference>
<comment type="caution">
    <text evidence="3">The sequence shown here is derived from an EMBL/GenBank/DDBJ whole genome shotgun (WGS) entry which is preliminary data.</text>
</comment>